<evidence type="ECO:0000313" key="13">
    <source>
        <dbReference type="Proteomes" id="UP001217089"/>
    </source>
</evidence>
<feature type="region of interest" description="Disordered" evidence="10">
    <location>
        <begin position="112"/>
        <end position="135"/>
    </location>
</feature>
<sequence>MSSGCDSDRAYSRAAQMKDLTLEIEQSSTGMSKTGSKVPTCKVCGDESSGFHYGVDSCEGCKGFFRRCITQGMTHKCSNEEKCEITPFTRNSCQYCRLKKCFAVGMSREASRLGRRPKRLKDTNETKQSTVNLPIAPYPSPSELYKLRMAELQRLLQQNGSFKSDLMQAFLSAAQTSFKEHQRHGSNNNQNANDNKKQARVQDSGYSSTSSPGSSKSHSPLSNMDEINRNIQDASMDNKDSILLDPNMCYQQSLSAQNVQNFSPASSETQIKIEPGTNMNTCSMLNQNNMIMDGASPYIMPTETKFMDSSSTSDDRVASSVADGHTNSPMSVAMTPDSNANVDNTDVLFTPVDITNILEQARQAPSDFRKSLIDQVTESVVEAHFQTCKPTYQAVHEANERMLEKQMRNILVSKIFLNVKNYF</sequence>
<dbReference type="PANTHER" id="PTHR45805">
    <property type="entry name" value="NUCLEAR HORMONE RECEPTOR HR3-RELATED"/>
    <property type="match status" value="1"/>
</dbReference>
<keyword evidence="7" id="KW-0804">Transcription</keyword>
<keyword evidence="5" id="KW-0805">Transcription regulation</keyword>
<protein>
    <recommendedName>
        <fullName evidence="11">Nuclear receptor domain-containing protein</fullName>
    </recommendedName>
</protein>
<evidence type="ECO:0000256" key="6">
    <source>
        <dbReference type="ARBA" id="ARBA00023125"/>
    </source>
</evidence>
<dbReference type="InterPro" id="IPR013088">
    <property type="entry name" value="Znf_NHR/GATA"/>
</dbReference>
<dbReference type="SMART" id="SM00399">
    <property type="entry name" value="ZnF_C4"/>
    <property type="match status" value="1"/>
</dbReference>
<evidence type="ECO:0000313" key="12">
    <source>
        <dbReference type="EMBL" id="KAJ8301803.1"/>
    </source>
</evidence>
<dbReference type="EMBL" id="JARBDR010000918">
    <property type="protein sequence ID" value="KAJ8301803.1"/>
    <property type="molecule type" value="Genomic_DNA"/>
</dbReference>
<evidence type="ECO:0000256" key="9">
    <source>
        <dbReference type="ARBA" id="ARBA00023242"/>
    </source>
</evidence>
<evidence type="ECO:0000256" key="1">
    <source>
        <dbReference type="ARBA" id="ARBA00004123"/>
    </source>
</evidence>
<organism evidence="12 13">
    <name type="scientific">Tegillarca granosa</name>
    <name type="common">Malaysian cockle</name>
    <name type="synonym">Anadara granosa</name>
    <dbReference type="NCBI Taxonomy" id="220873"/>
    <lineage>
        <taxon>Eukaryota</taxon>
        <taxon>Metazoa</taxon>
        <taxon>Spiralia</taxon>
        <taxon>Lophotrochozoa</taxon>
        <taxon>Mollusca</taxon>
        <taxon>Bivalvia</taxon>
        <taxon>Autobranchia</taxon>
        <taxon>Pteriomorphia</taxon>
        <taxon>Arcoida</taxon>
        <taxon>Arcoidea</taxon>
        <taxon>Arcidae</taxon>
        <taxon>Tegillarca</taxon>
    </lineage>
</organism>
<gene>
    <name evidence="12" type="ORF">KUTeg_020790</name>
</gene>
<dbReference type="PRINTS" id="PR00047">
    <property type="entry name" value="STROIDFINGER"/>
</dbReference>
<evidence type="ECO:0000259" key="11">
    <source>
        <dbReference type="PROSITE" id="PS51030"/>
    </source>
</evidence>
<feature type="region of interest" description="Disordered" evidence="10">
    <location>
        <begin position="306"/>
        <end position="328"/>
    </location>
</feature>
<feature type="domain" description="Nuclear receptor" evidence="11">
    <location>
        <begin position="38"/>
        <end position="113"/>
    </location>
</feature>
<dbReference type="Pfam" id="PF00105">
    <property type="entry name" value="zf-C4"/>
    <property type="match status" value="1"/>
</dbReference>
<evidence type="ECO:0000256" key="8">
    <source>
        <dbReference type="ARBA" id="ARBA00023170"/>
    </source>
</evidence>
<keyword evidence="2" id="KW-0479">Metal-binding</keyword>
<dbReference type="PROSITE" id="PS00031">
    <property type="entry name" value="NUCLEAR_REC_DBD_1"/>
    <property type="match status" value="1"/>
</dbReference>
<comment type="caution">
    <text evidence="12">The sequence shown here is derived from an EMBL/GenBank/DDBJ whole genome shotgun (WGS) entry which is preliminary data.</text>
</comment>
<evidence type="ECO:0000256" key="2">
    <source>
        <dbReference type="ARBA" id="ARBA00022723"/>
    </source>
</evidence>
<dbReference type="SUPFAM" id="SSF57716">
    <property type="entry name" value="Glucocorticoid receptor-like (DNA-binding domain)"/>
    <property type="match status" value="1"/>
</dbReference>
<dbReference type="Proteomes" id="UP001217089">
    <property type="component" value="Unassembled WGS sequence"/>
</dbReference>
<feature type="compositionally biased region" description="Low complexity" evidence="10">
    <location>
        <begin position="308"/>
        <end position="323"/>
    </location>
</feature>
<dbReference type="PROSITE" id="PS51030">
    <property type="entry name" value="NUCLEAR_REC_DBD_2"/>
    <property type="match status" value="1"/>
</dbReference>
<keyword evidence="3" id="KW-0863">Zinc-finger</keyword>
<feature type="region of interest" description="Disordered" evidence="10">
    <location>
        <begin position="177"/>
        <end position="223"/>
    </location>
</feature>
<proteinExistence type="predicted"/>
<keyword evidence="13" id="KW-1185">Reference proteome</keyword>
<dbReference type="PANTHER" id="PTHR45805:SF2">
    <property type="entry name" value="NUCLEAR HORMONE RECEPTOR HR3-RELATED"/>
    <property type="match status" value="1"/>
</dbReference>
<keyword evidence="8" id="KW-0675">Receptor</keyword>
<dbReference type="Gene3D" id="3.30.50.10">
    <property type="entry name" value="Erythroid Transcription Factor GATA-1, subunit A"/>
    <property type="match status" value="1"/>
</dbReference>
<dbReference type="CDD" id="cd06916">
    <property type="entry name" value="NR_DBD_like"/>
    <property type="match status" value="1"/>
</dbReference>
<reference evidence="12 13" key="1">
    <citation type="submission" date="2022-12" db="EMBL/GenBank/DDBJ databases">
        <title>Chromosome-level genome of Tegillarca granosa.</title>
        <authorList>
            <person name="Kim J."/>
        </authorList>
    </citation>
    <scope>NUCLEOTIDE SEQUENCE [LARGE SCALE GENOMIC DNA]</scope>
    <source>
        <strain evidence="12">Teg-2019</strain>
        <tissue evidence="12">Adductor muscle</tissue>
    </source>
</reference>
<keyword evidence="4" id="KW-0862">Zinc</keyword>
<evidence type="ECO:0000256" key="4">
    <source>
        <dbReference type="ARBA" id="ARBA00022833"/>
    </source>
</evidence>
<keyword evidence="6" id="KW-0238">DNA-binding</keyword>
<comment type="subcellular location">
    <subcellularLocation>
        <location evidence="1">Nucleus</location>
    </subcellularLocation>
</comment>
<name>A0ABQ9E8Y9_TEGGR</name>
<evidence type="ECO:0000256" key="3">
    <source>
        <dbReference type="ARBA" id="ARBA00022771"/>
    </source>
</evidence>
<dbReference type="InterPro" id="IPR001628">
    <property type="entry name" value="Znf_hrmn_rcpt"/>
</dbReference>
<evidence type="ECO:0000256" key="5">
    <source>
        <dbReference type="ARBA" id="ARBA00023015"/>
    </source>
</evidence>
<evidence type="ECO:0000256" key="7">
    <source>
        <dbReference type="ARBA" id="ARBA00023163"/>
    </source>
</evidence>
<keyword evidence="9" id="KW-0539">Nucleus</keyword>
<feature type="compositionally biased region" description="Low complexity" evidence="10">
    <location>
        <begin position="204"/>
        <end position="222"/>
    </location>
</feature>
<accession>A0ABQ9E8Y9</accession>
<evidence type="ECO:0000256" key="10">
    <source>
        <dbReference type="SAM" id="MobiDB-lite"/>
    </source>
</evidence>